<accession>A0A9Q8WJK3</accession>
<dbReference type="Proteomes" id="UP000830671">
    <property type="component" value="Chromosome 5"/>
</dbReference>
<protein>
    <submittedName>
        <fullName evidence="1">Uncharacterized protein</fullName>
    </submittedName>
</protein>
<dbReference type="KEGG" id="clup:CLUP02_11248"/>
<evidence type="ECO:0000313" key="2">
    <source>
        <dbReference type="Proteomes" id="UP000830671"/>
    </source>
</evidence>
<sequence>MRCRACSAIVPWAATCRFFISGLNASTHLGYVEWSTGGLDGGILMQVPIENIRRAFLRFCWYVLDSLQVDSIPSSSKFTS</sequence>
<dbReference type="AlphaFoldDB" id="A0A9Q8WJK3"/>
<gene>
    <name evidence="1" type="ORF">CLUP02_11248</name>
</gene>
<reference evidence="1" key="1">
    <citation type="journal article" date="2021" name="Mol. Plant Microbe Interact.">
        <title>Complete Genome Sequence of the Plant-Pathogenic Fungus Colletotrichum lupini.</title>
        <authorList>
            <person name="Baroncelli R."/>
            <person name="Pensec F."/>
            <person name="Da Lio D."/>
            <person name="Boufleur T."/>
            <person name="Vicente I."/>
            <person name="Sarrocco S."/>
            <person name="Picot A."/>
            <person name="Baraldi E."/>
            <person name="Sukno S."/>
            <person name="Thon M."/>
            <person name="Le Floch G."/>
        </authorList>
    </citation>
    <scope>NUCLEOTIDE SEQUENCE</scope>
    <source>
        <strain evidence="1">IMI 504893</strain>
    </source>
</reference>
<dbReference type="GeneID" id="73345226"/>
<dbReference type="EMBL" id="CP019477">
    <property type="protein sequence ID" value="UQC85749.1"/>
    <property type="molecule type" value="Genomic_DNA"/>
</dbReference>
<keyword evidence="2" id="KW-1185">Reference proteome</keyword>
<organism evidence="1 2">
    <name type="scientific">Colletotrichum lupini</name>
    <dbReference type="NCBI Taxonomy" id="145971"/>
    <lineage>
        <taxon>Eukaryota</taxon>
        <taxon>Fungi</taxon>
        <taxon>Dikarya</taxon>
        <taxon>Ascomycota</taxon>
        <taxon>Pezizomycotina</taxon>
        <taxon>Sordariomycetes</taxon>
        <taxon>Hypocreomycetidae</taxon>
        <taxon>Glomerellales</taxon>
        <taxon>Glomerellaceae</taxon>
        <taxon>Colletotrichum</taxon>
        <taxon>Colletotrichum acutatum species complex</taxon>
    </lineage>
</organism>
<proteinExistence type="predicted"/>
<dbReference type="RefSeq" id="XP_049147361.1">
    <property type="nucleotide sequence ID" value="XM_049290216.1"/>
</dbReference>
<name>A0A9Q8WJK3_9PEZI</name>
<evidence type="ECO:0000313" key="1">
    <source>
        <dbReference type="EMBL" id="UQC85749.1"/>
    </source>
</evidence>